<keyword evidence="1" id="KW-0719">Serine esterase</keyword>
<evidence type="ECO:0000256" key="1">
    <source>
        <dbReference type="ARBA" id="ARBA00022487"/>
    </source>
</evidence>
<evidence type="ECO:0000256" key="3">
    <source>
        <dbReference type="ARBA" id="ARBA00022801"/>
    </source>
</evidence>
<dbReference type="AlphaFoldDB" id="A0A9Q5X8Z1"/>
<evidence type="ECO:0000259" key="4">
    <source>
        <dbReference type="Pfam" id="PF22244"/>
    </source>
</evidence>
<dbReference type="PROSITE" id="PS51257">
    <property type="entry name" value="PROKAR_LIPOPROTEIN"/>
    <property type="match status" value="1"/>
</dbReference>
<evidence type="ECO:0000256" key="2">
    <source>
        <dbReference type="ARBA" id="ARBA00022729"/>
    </source>
</evidence>
<evidence type="ECO:0000313" key="6">
    <source>
        <dbReference type="Proteomes" id="UP000195975"/>
    </source>
</evidence>
<keyword evidence="3" id="KW-0378">Hydrolase</keyword>
<dbReference type="Gene3D" id="3.40.50.1820">
    <property type="entry name" value="alpha/beta hydrolase"/>
    <property type="match status" value="1"/>
</dbReference>
<dbReference type="GO" id="GO:0052689">
    <property type="term" value="F:carboxylic ester hydrolase activity"/>
    <property type="evidence" value="ECO:0007669"/>
    <property type="project" value="UniProtKB-KW"/>
</dbReference>
<dbReference type="EMBL" id="NFIJ01000002">
    <property type="protein sequence ID" value="OUO06652.1"/>
    <property type="molecule type" value="Genomic_DNA"/>
</dbReference>
<sequence>MRTYILILSLLLIACIVKGQAIIEGISYDESKVPNYVLPDVLTCNDGSKVTTVTEWEKKRRPEVLEYFYSQEYGRTPKETIAVTYEKLTENPNDMGGRATSKQVRFKFTNGKNVVEAILLVYIPNKRKGKVPVFVGYNFKGNHSTTLDTTVLYSPSFSLVKAPDHPDWQRGNQMNRWCYDKIIDRGYAVATMCYHDIFPDKLGLIKHSVSSLFPTYDPNSTALDEWKAIGVWAWGSSRIVDYLETQDWVDLEKIAIMGHSRQGKAALWAGAQDTRFKVVISNDSGCGGAALSKRVYGENIARIVKIFPHWFCPAFEQYADNEDKLPFDQHELLALIAPRHVYVASAVGDLWADPKGEFLSVYHAGPVYELYGLSGLGTNIMPDIHQPIMTDVGYHIRAGEHDVTDYDWERFMDFCDMHFKIVKRK</sequence>
<dbReference type="SUPFAM" id="SSF53474">
    <property type="entry name" value="alpha/beta-Hydrolases"/>
    <property type="match status" value="1"/>
</dbReference>
<dbReference type="InterPro" id="IPR054579">
    <property type="entry name" value="GCE-like_dom"/>
</dbReference>
<dbReference type="InterPro" id="IPR029058">
    <property type="entry name" value="AB_hydrolase_fold"/>
</dbReference>
<comment type="caution">
    <text evidence="5">The sequence shown here is derived from an EMBL/GenBank/DDBJ whole genome shotgun (WGS) entry which is preliminary data.</text>
</comment>
<dbReference type="Pfam" id="PF22244">
    <property type="entry name" value="GCE_fung"/>
    <property type="match status" value="1"/>
</dbReference>
<reference evidence="6" key="1">
    <citation type="submission" date="2017-04" db="EMBL/GenBank/DDBJ databases">
        <title>Function of individual gut microbiota members based on whole genome sequencing of pure cultures obtained from chicken caecum.</title>
        <authorList>
            <person name="Medvecky M."/>
            <person name="Cejkova D."/>
            <person name="Polansky O."/>
            <person name="Karasova D."/>
            <person name="Kubasova T."/>
            <person name="Cizek A."/>
            <person name="Rychlik I."/>
        </authorList>
    </citation>
    <scope>NUCLEOTIDE SEQUENCE [LARGE SCALE GENOMIC DNA]</scope>
    <source>
        <strain evidence="6">An42</strain>
    </source>
</reference>
<evidence type="ECO:0000313" key="5">
    <source>
        <dbReference type="EMBL" id="OUO06652.1"/>
    </source>
</evidence>
<accession>A0A9Q5X8Z1</accession>
<keyword evidence="2" id="KW-0732">Signal</keyword>
<dbReference type="Proteomes" id="UP000195975">
    <property type="component" value="Unassembled WGS sequence"/>
</dbReference>
<gene>
    <name evidence="5" type="ORF">B5F96_02895</name>
</gene>
<protein>
    <submittedName>
        <fullName evidence="5">Acetylxylan esterase</fullName>
    </submittedName>
</protein>
<name>A0A9Q5X8Z1_9BACT</name>
<proteinExistence type="predicted"/>
<dbReference type="RefSeq" id="WP_087375127.1">
    <property type="nucleotide sequence ID" value="NZ_CALVDK010000002.1"/>
</dbReference>
<organism evidence="5 6">
    <name type="scientific">Parabacteroides johnsonii</name>
    <dbReference type="NCBI Taxonomy" id="387661"/>
    <lineage>
        <taxon>Bacteria</taxon>
        <taxon>Pseudomonadati</taxon>
        <taxon>Bacteroidota</taxon>
        <taxon>Bacteroidia</taxon>
        <taxon>Bacteroidales</taxon>
        <taxon>Tannerellaceae</taxon>
        <taxon>Parabacteroides</taxon>
    </lineage>
</organism>
<feature type="domain" description="4-O-methyl-glucuronoyl methylesterase-like" evidence="4">
    <location>
        <begin position="229"/>
        <end position="372"/>
    </location>
</feature>